<dbReference type="AlphaFoldDB" id="A0A418YTA0"/>
<gene>
    <name evidence="5" type="ORF">D0Z70_09860</name>
</gene>
<keyword evidence="1" id="KW-0805">Transcription regulation</keyword>
<dbReference type="InterPro" id="IPR039425">
    <property type="entry name" value="RNA_pol_sigma-70-like"/>
</dbReference>
<organism evidence="5 6">
    <name type="scientific">Sphingobium terrigena</name>
    <dbReference type="NCBI Taxonomy" id="2304063"/>
    <lineage>
        <taxon>Bacteria</taxon>
        <taxon>Pseudomonadati</taxon>
        <taxon>Pseudomonadota</taxon>
        <taxon>Alphaproteobacteria</taxon>
        <taxon>Sphingomonadales</taxon>
        <taxon>Sphingomonadaceae</taxon>
        <taxon>Sphingobium</taxon>
    </lineage>
</organism>
<evidence type="ECO:0000313" key="6">
    <source>
        <dbReference type="Proteomes" id="UP000283469"/>
    </source>
</evidence>
<dbReference type="GO" id="GO:0003677">
    <property type="term" value="F:DNA binding"/>
    <property type="evidence" value="ECO:0007669"/>
    <property type="project" value="InterPro"/>
</dbReference>
<dbReference type="EMBL" id="QVRA01000007">
    <property type="protein sequence ID" value="RJG55116.1"/>
    <property type="molecule type" value="Genomic_DNA"/>
</dbReference>
<name>A0A418YTA0_9SPHN</name>
<keyword evidence="6" id="KW-1185">Reference proteome</keyword>
<sequence length="192" mass="21673">MGEPSQQLRAAYDAAMARIPVVTRAIFLMHRVDDLSYAEIAHRLSISDSAVQACVAEALGMIAAILDGGVSKRWRNTDIAPAESDLRRRYRASCQERLRALGHSEPLAWDSGCDDDLIVNIAFLQTLPAPVLETFLLSRVDGLNYRQIAKRMWTLPFVVRRRMLYVVRSLDRQPMTFEQWLRAGALAKDLTT</sequence>
<reference evidence="5 6" key="1">
    <citation type="submission" date="2018-08" db="EMBL/GenBank/DDBJ databases">
        <title>Sphingobium sp. EO9.</title>
        <authorList>
            <person name="Park Y."/>
            <person name="Kim K.H."/>
            <person name="Jeon C.O."/>
        </authorList>
    </citation>
    <scope>NUCLEOTIDE SEQUENCE [LARGE SCALE GENOMIC DNA]</scope>
    <source>
        <strain evidence="5 6">EO9</strain>
    </source>
</reference>
<keyword evidence="3" id="KW-0804">Transcription</keyword>
<evidence type="ECO:0000313" key="5">
    <source>
        <dbReference type="EMBL" id="RJG55116.1"/>
    </source>
</evidence>
<accession>A0A418YTA0</accession>
<dbReference type="Gene3D" id="1.10.10.10">
    <property type="entry name" value="Winged helix-like DNA-binding domain superfamily/Winged helix DNA-binding domain"/>
    <property type="match status" value="1"/>
</dbReference>
<evidence type="ECO:0000256" key="3">
    <source>
        <dbReference type="ARBA" id="ARBA00023163"/>
    </source>
</evidence>
<dbReference type="PANTHER" id="PTHR43133:SF63">
    <property type="entry name" value="RNA POLYMERASE SIGMA FACTOR FECI-RELATED"/>
    <property type="match status" value="1"/>
</dbReference>
<dbReference type="InterPro" id="IPR013324">
    <property type="entry name" value="RNA_pol_sigma_r3/r4-like"/>
</dbReference>
<comment type="caution">
    <text evidence="5">The sequence shown here is derived from an EMBL/GenBank/DDBJ whole genome shotgun (WGS) entry which is preliminary data.</text>
</comment>
<dbReference type="InterPro" id="IPR013249">
    <property type="entry name" value="RNA_pol_sigma70_r4_t2"/>
</dbReference>
<proteinExistence type="predicted"/>
<protein>
    <recommendedName>
        <fullName evidence="4">RNA polymerase sigma factor 70 region 4 type 2 domain-containing protein</fullName>
    </recommendedName>
</protein>
<dbReference type="OrthoDB" id="7467097at2"/>
<evidence type="ECO:0000259" key="4">
    <source>
        <dbReference type="Pfam" id="PF08281"/>
    </source>
</evidence>
<feature type="domain" description="RNA polymerase sigma factor 70 region 4 type 2" evidence="4">
    <location>
        <begin position="11"/>
        <end position="53"/>
    </location>
</feature>
<dbReference type="Proteomes" id="UP000283469">
    <property type="component" value="Unassembled WGS sequence"/>
</dbReference>
<evidence type="ECO:0000256" key="2">
    <source>
        <dbReference type="ARBA" id="ARBA00023082"/>
    </source>
</evidence>
<dbReference type="GO" id="GO:0016987">
    <property type="term" value="F:sigma factor activity"/>
    <property type="evidence" value="ECO:0007669"/>
    <property type="project" value="UniProtKB-KW"/>
</dbReference>
<dbReference type="SUPFAM" id="SSF88659">
    <property type="entry name" value="Sigma3 and sigma4 domains of RNA polymerase sigma factors"/>
    <property type="match status" value="2"/>
</dbReference>
<dbReference type="PANTHER" id="PTHR43133">
    <property type="entry name" value="RNA POLYMERASE ECF-TYPE SIGMA FACTO"/>
    <property type="match status" value="1"/>
</dbReference>
<dbReference type="RefSeq" id="WP_119745858.1">
    <property type="nucleotide sequence ID" value="NZ_QVRA01000007.1"/>
</dbReference>
<keyword evidence="2" id="KW-0731">Sigma factor</keyword>
<evidence type="ECO:0000256" key="1">
    <source>
        <dbReference type="ARBA" id="ARBA00023015"/>
    </source>
</evidence>
<dbReference type="InterPro" id="IPR036388">
    <property type="entry name" value="WH-like_DNA-bd_sf"/>
</dbReference>
<dbReference type="Pfam" id="PF08281">
    <property type="entry name" value="Sigma70_r4_2"/>
    <property type="match status" value="1"/>
</dbReference>
<dbReference type="GO" id="GO:0006352">
    <property type="term" value="P:DNA-templated transcription initiation"/>
    <property type="evidence" value="ECO:0007669"/>
    <property type="project" value="InterPro"/>
</dbReference>